<feature type="domain" description="Tf2-1-like SH3-like" evidence="1">
    <location>
        <begin position="40"/>
        <end position="102"/>
    </location>
</feature>
<feature type="non-terminal residue" evidence="2">
    <location>
        <position position="1"/>
    </location>
</feature>
<dbReference type="Pfam" id="PF24626">
    <property type="entry name" value="SH3_Tf2-1"/>
    <property type="match status" value="1"/>
</dbReference>
<evidence type="ECO:0000259" key="1">
    <source>
        <dbReference type="Pfam" id="PF24626"/>
    </source>
</evidence>
<dbReference type="OrthoDB" id="5570771at2759"/>
<gene>
    <name evidence="2" type="ORF">BB559_004833</name>
</gene>
<proteinExistence type="predicted"/>
<keyword evidence="3" id="KW-1185">Reference proteome</keyword>
<sequence>LLQAKLSTIRATMVSNNNIAKAAMQQRYNARHRATEYQPGDHVLLKRQTADGLNSTLGLSTAYTGPYRVSKKIGRVSYLLEHMDEDGYRSKTTAHINRLKPYYNRGEEVPSMGEEDNVTPTIDEDFATFTTALVQGDESKPTDQTFVPDFVNNVKKLATLDPGSQETIFCKELADKLKLI</sequence>
<comment type="caution">
    <text evidence="2">The sequence shown here is derived from an EMBL/GenBank/DDBJ whole genome shotgun (WGS) entry which is preliminary data.</text>
</comment>
<dbReference type="AlphaFoldDB" id="A0A2T9YCD6"/>
<dbReference type="InterPro" id="IPR056924">
    <property type="entry name" value="SH3_Tf2-1"/>
</dbReference>
<evidence type="ECO:0000313" key="2">
    <source>
        <dbReference type="EMBL" id="PVU89975.1"/>
    </source>
</evidence>
<name>A0A2T9YCD6_9FUNG</name>
<dbReference type="STRING" id="61424.A0A2T9YCD6"/>
<reference evidence="2 3" key="1">
    <citation type="journal article" date="2018" name="MBio">
        <title>Comparative Genomics Reveals the Core Gene Toolbox for the Fungus-Insect Symbiosis.</title>
        <authorList>
            <person name="Wang Y."/>
            <person name="Stata M."/>
            <person name="Wang W."/>
            <person name="Stajich J.E."/>
            <person name="White M.M."/>
            <person name="Moncalvo J.M."/>
        </authorList>
    </citation>
    <scope>NUCLEOTIDE SEQUENCE [LARGE SCALE GENOMIC DNA]</scope>
    <source>
        <strain evidence="2 3">AUS-77-4</strain>
    </source>
</reference>
<protein>
    <recommendedName>
        <fullName evidence="1">Tf2-1-like SH3-like domain-containing protein</fullName>
    </recommendedName>
</protein>
<organism evidence="2 3">
    <name type="scientific">Furculomyces boomerangus</name>
    <dbReference type="NCBI Taxonomy" id="61424"/>
    <lineage>
        <taxon>Eukaryota</taxon>
        <taxon>Fungi</taxon>
        <taxon>Fungi incertae sedis</taxon>
        <taxon>Zoopagomycota</taxon>
        <taxon>Kickxellomycotina</taxon>
        <taxon>Harpellomycetes</taxon>
        <taxon>Harpellales</taxon>
        <taxon>Harpellaceae</taxon>
        <taxon>Furculomyces</taxon>
    </lineage>
</organism>
<dbReference type="EMBL" id="MBFT01000512">
    <property type="protein sequence ID" value="PVU89975.1"/>
    <property type="molecule type" value="Genomic_DNA"/>
</dbReference>
<accession>A0A2T9YCD6</accession>
<dbReference type="Proteomes" id="UP000245699">
    <property type="component" value="Unassembled WGS sequence"/>
</dbReference>
<evidence type="ECO:0000313" key="3">
    <source>
        <dbReference type="Proteomes" id="UP000245699"/>
    </source>
</evidence>